<dbReference type="PROSITE" id="PS00983">
    <property type="entry name" value="LY6_UPAR"/>
    <property type="match status" value="1"/>
</dbReference>
<comment type="caution">
    <text evidence="4">The sequence shown here is derived from an EMBL/GenBank/DDBJ whole genome shotgun (WGS) entry which is preliminary data.</text>
</comment>
<reference evidence="4" key="1">
    <citation type="submission" date="2022-03" db="EMBL/GenBank/DDBJ databases">
        <authorList>
            <person name="Martin C."/>
        </authorList>
    </citation>
    <scope>NUCLEOTIDE SEQUENCE</scope>
</reference>
<evidence type="ECO:0000313" key="4">
    <source>
        <dbReference type="EMBL" id="CAH1790529.1"/>
    </source>
</evidence>
<evidence type="ECO:0000256" key="1">
    <source>
        <dbReference type="ARBA" id="ARBA00022729"/>
    </source>
</evidence>
<dbReference type="PANTHER" id="PTHR10036">
    <property type="entry name" value="CD59 GLYCOPROTEIN"/>
    <property type="match status" value="1"/>
</dbReference>
<evidence type="ECO:0000256" key="3">
    <source>
        <dbReference type="SAM" id="SignalP"/>
    </source>
</evidence>
<feature type="chain" id="PRO_5035865350" evidence="3">
    <location>
        <begin position="24"/>
        <end position="146"/>
    </location>
</feature>
<keyword evidence="5" id="KW-1185">Reference proteome</keyword>
<dbReference type="EMBL" id="CAIIXF020000007">
    <property type="protein sequence ID" value="CAH1790529.1"/>
    <property type="molecule type" value="Genomic_DNA"/>
</dbReference>
<dbReference type="Proteomes" id="UP000749559">
    <property type="component" value="Unassembled WGS sequence"/>
</dbReference>
<dbReference type="PANTHER" id="PTHR10036:SF3">
    <property type="entry name" value="PROTEIN SLEEPLESS-RELATED"/>
    <property type="match status" value="1"/>
</dbReference>
<dbReference type="InterPro" id="IPR045860">
    <property type="entry name" value="Snake_toxin-like_sf"/>
</dbReference>
<evidence type="ECO:0000313" key="5">
    <source>
        <dbReference type="Proteomes" id="UP000749559"/>
    </source>
</evidence>
<dbReference type="AlphaFoldDB" id="A0A8S4PCU4"/>
<sequence>MKNTMDLIVPVWIILAVIPLASGLQCYTCTNVNHFNCDGENDAQDCIDGVHNCCQAETVIFDKYRQYSKRCARYEACILIETNWLNNGLCTGEVGSQCLKCCNDTLCNGPDPTDILSSGVRWYTHPRDILPFEILYLLYSVYGMLQ</sequence>
<proteinExistence type="predicted"/>
<accession>A0A8S4PCU4</accession>
<feature type="signal peptide" evidence="3">
    <location>
        <begin position="1"/>
        <end position="23"/>
    </location>
</feature>
<gene>
    <name evidence="4" type="ORF">OFUS_LOCUS15722</name>
</gene>
<dbReference type="SUPFAM" id="SSF57302">
    <property type="entry name" value="Snake toxin-like"/>
    <property type="match status" value="1"/>
</dbReference>
<keyword evidence="2" id="KW-1015">Disulfide bond</keyword>
<organism evidence="4 5">
    <name type="scientific">Owenia fusiformis</name>
    <name type="common">Polychaete worm</name>
    <dbReference type="NCBI Taxonomy" id="6347"/>
    <lineage>
        <taxon>Eukaryota</taxon>
        <taxon>Metazoa</taxon>
        <taxon>Spiralia</taxon>
        <taxon>Lophotrochozoa</taxon>
        <taxon>Annelida</taxon>
        <taxon>Polychaeta</taxon>
        <taxon>Sedentaria</taxon>
        <taxon>Canalipalpata</taxon>
        <taxon>Sabellida</taxon>
        <taxon>Oweniida</taxon>
        <taxon>Oweniidae</taxon>
        <taxon>Owenia</taxon>
    </lineage>
</organism>
<protein>
    <submittedName>
        <fullName evidence="4">Uncharacterized protein</fullName>
    </submittedName>
</protein>
<evidence type="ECO:0000256" key="2">
    <source>
        <dbReference type="ARBA" id="ARBA00023157"/>
    </source>
</evidence>
<keyword evidence="1 3" id="KW-0732">Signal</keyword>
<name>A0A8S4PCU4_OWEFU</name>
<dbReference type="InterPro" id="IPR018363">
    <property type="entry name" value="CD59_antigen_CS"/>
</dbReference>